<reference evidence="4 5" key="1">
    <citation type="journal article" date="2020" name="Phytopathology">
        <title>Genome Sequence Resources of Colletotrichum truncatum, C. plurivorum, C. musicola, and C. sojae: Four Species Pathogenic to Soybean (Glycine max).</title>
        <authorList>
            <person name="Rogerio F."/>
            <person name="Boufleur T.R."/>
            <person name="Ciampi-Guillardi M."/>
            <person name="Sukno S.A."/>
            <person name="Thon M.R."/>
            <person name="Massola Junior N.S."/>
            <person name="Baroncelli R."/>
        </authorList>
    </citation>
    <scope>NUCLEOTIDE SEQUENCE [LARGE SCALE GENOMIC DNA]</scope>
    <source>
        <strain evidence="4 5">LFN0009</strain>
    </source>
</reference>
<evidence type="ECO:0000313" key="4">
    <source>
        <dbReference type="EMBL" id="KAF6803747.1"/>
    </source>
</evidence>
<evidence type="ECO:0000313" key="5">
    <source>
        <dbReference type="Proteomes" id="UP000652219"/>
    </source>
</evidence>
<keyword evidence="3" id="KW-1133">Transmembrane helix</keyword>
<keyword evidence="5" id="KW-1185">Reference proteome</keyword>
<keyword evidence="3" id="KW-0812">Transmembrane</keyword>
<dbReference type="SUPFAM" id="SSF53756">
    <property type="entry name" value="UDP-Glycosyltransferase/glycogen phosphorylase"/>
    <property type="match status" value="1"/>
</dbReference>
<keyword evidence="2 4" id="KW-0808">Transferase</keyword>
<name>A0A8H6MNX5_9PEZI</name>
<comment type="caution">
    <text evidence="4">The sequence shown here is derived from an EMBL/GenBank/DDBJ whole genome shotgun (WGS) entry which is preliminary data.</text>
</comment>
<dbReference type="InterPro" id="IPR002213">
    <property type="entry name" value="UDP_glucos_trans"/>
</dbReference>
<evidence type="ECO:0000256" key="2">
    <source>
        <dbReference type="ARBA" id="ARBA00022679"/>
    </source>
</evidence>
<sequence>MPKMPPVRKILMLTNSEYGQANVFLATARSILESDPTVEIHVASFKAIKHAVADTAAAIAHENPHATPIKFHEIDGMSSLEAWFENPDVGVSRLLEMAPTLRTRPTILSILSRASMPYTGAQLVRNYREVRRIVEEVRPDLAVVDNLFTPGLTVVRQMGFKFVILSPNTLKEFAAPLQPLAAFLWKYPCVGTAFPFPLPWYLVPLNIFYIFVFIFFMVFDGRARETRKRLTDETGARIFDQGELITAPPKDLKMLVASSPDLDFPLKYIPENVVPCGPIVKSVASVGDVDPELHNWLARGPTVLINLGSLSYTTEDQAVEMATAVAAVRRAWQRSGREESLQFLWKLKRSHGGDAYEVHEKGCRIEEILRADFDADAVRVMGWVKAEPYAVLQTGNVVCSVNHGGANSYWEALCAGVPQVVLSVWADTYDFAHRAEYLGIGRWGSRRSAPGVEAKEFGAALLRVLIGPEAEGIRNRAKEIADLRLRGGEGRYLAASHILETLGIPGDVDGGERTAS</sequence>
<dbReference type="Proteomes" id="UP000652219">
    <property type="component" value="Unassembled WGS sequence"/>
</dbReference>
<keyword evidence="3" id="KW-0472">Membrane</keyword>
<evidence type="ECO:0000256" key="3">
    <source>
        <dbReference type="SAM" id="Phobius"/>
    </source>
</evidence>
<dbReference type="AlphaFoldDB" id="A0A8H6MNX5"/>
<dbReference type="EMBL" id="WIGN01000229">
    <property type="protein sequence ID" value="KAF6803747.1"/>
    <property type="molecule type" value="Genomic_DNA"/>
</dbReference>
<dbReference type="Pfam" id="PF00201">
    <property type="entry name" value="UDPGT"/>
    <property type="match status" value="1"/>
</dbReference>
<keyword evidence="1" id="KW-0328">Glycosyltransferase</keyword>
<organism evidence="4 5">
    <name type="scientific">Colletotrichum sojae</name>
    <dbReference type="NCBI Taxonomy" id="2175907"/>
    <lineage>
        <taxon>Eukaryota</taxon>
        <taxon>Fungi</taxon>
        <taxon>Dikarya</taxon>
        <taxon>Ascomycota</taxon>
        <taxon>Pezizomycotina</taxon>
        <taxon>Sordariomycetes</taxon>
        <taxon>Hypocreomycetidae</taxon>
        <taxon>Glomerellales</taxon>
        <taxon>Glomerellaceae</taxon>
        <taxon>Colletotrichum</taxon>
        <taxon>Colletotrichum orchidearum species complex</taxon>
    </lineage>
</organism>
<accession>A0A8H6MNX5</accession>
<proteinExistence type="predicted"/>
<evidence type="ECO:0000256" key="1">
    <source>
        <dbReference type="ARBA" id="ARBA00022676"/>
    </source>
</evidence>
<dbReference type="GO" id="GO:0008194">
    <property type="term" value="F:UDP-glycosyltransferase activity"/>
    <property type="evidence" value="ECO:0007669"/>
    <property type="project" value="InterPro"/>
</dbReference>
<feature type="transmembrane region" description="Helical" evidence="3">
    <location>
        <begin position="198"/>
        <end position="219"/>
    </location>
</feature>
<gene>
    <name evidence="4" type="ORF">CSOJ01_10706</name>
</gene>
<dbReference type="PANTHER" id="PTHR48043:SF145">
    <property type="entry name" value="FI06409P-RELATED"/>
    <property type="match status" value="1"/>
</dbReference>
<dbReference type="Gene3D" id="3.40.50.2000">
    <property type="entry name" value="Glycogen Phosphorylase B"/>
    <property type="match status" value="2"/>
</dbReference>
<protein>
    <submittedName>
        <fullName evidence="4">Udp-glucoronosyl and udp-glucosyl transferase family protein</fullName>
    </submittedName>
</protein>
<dbReference type="InterPro" id="IPR050271">
    <property type="entry name" value="UDP-glycosyltransferase"/>
</dbReference>
<dbReference type="PANTHER" id="PTHR48043">
    <property type="entry name" value="EG:EG0003.4 PROTEIN-RELATED"/>
    <property type="match status" value="1"/>
</dbReference>